<dbReference type="SMART" id="SM00827">
    <property type="entry name" value="PKS_AT"/>
    <property type="match status" value="1"/>
</dbReference>
<sequence>MNFAILFSGQGLQTWQHIEELLAYAVDDEIRSCLQQGLPEIFEENLHELDIYNNQFAQPFIFALQWCRWKNIKTIIDDVGAFSGYSLGELSALICSTETDLATGLALTRERARLMSGAVSEYGGLVSVQGLNIVQLNELLAFTGTELSIKLNDSSCIVGGLSSDLEQLTNQAKLAGAQVKALSVSIPSHTSLMNSAVEPYRVFLNQQSFNTPSAPIISGTGGVKLYSQSQAVEMLIHQMDHAIDWHLCLESLKENLPDVVLEIGPGNALSKMMLDIQPNVIARSIDDFKTLKGLEVWLQRLLER</sequence>
<organism evidence="2 3">
    <name type="scientific">Acinetobacter portensis</name>
    <dbReference type="NCBI Taxonomy" id="1839785"/>
    <lineage>
        <taxon>Bacteria</taxon>
        <taxon>Pseudomonadati</taxon>
        <taxon>Pseudomonadota</taxon>
        <taxon>Gammaproteobacteria</taxon>
        <taxon>Moraxellales</taxon>
        <taxon>Moraxellaceae</taxon>
        <taxon>Acinetobacter</taxon>
    </lineage>
</organism>
<dbReference type="SUPFAM" id="SSF52151">
    <property type="entry name" value="FabD/lysophospholipase-like"/>
    <property type="match status" value="1"/>
</dbReference>
<feature type="domain" description="Malonyl-CoA:ACP transacylase (MAT)" evidence="1">
    <location>
        <begin position="6"/>
        <end position="288"/>
    </location>
</feature>
<evidence type="ECO:0000313" key="3">
    <source>
        <dbReference type="Proteomes" id="UP000831422"/>
    </source>
</evidence>
<dbReference type="Gene3D" id="3.30.70.250">
    <property type="entry name" value="Malonyl-CoA ACP transacylase, ACP-binding"/>
    <property type="match status" value="1"/>
</dbReference>
<dbReference type="GO" id="GO:0016746">
    <property type="term" value="F:acyltransferase activity"/>
    <property type="evidence" value="ECO:0007669"/>
    <property type="project" value="UniProtKB-KW"/>
</dbReference>
<evidence type="ECO:0000313" key="2">
    <source>
        <dbReference type="EMBL" id="UPO22694.1"/>
    </source>
</evidence>
<evidence type="ECO:0000259" key="1">
    <source>
        <dbReference type="SMART" id="SM00827"/>
    </source>
</evidence>
<dbReference type="Proteomes" id="UP000831422">
    <property type="component" value="Chromosome"/>
</dbReference>
<protein>
    <submittedName>
        <fullName evidence="2">Acyltransferase domain-containing protein</fullName>
    </submittedName>
</protein>
<dbReference type="InterPro" id="IPR001227">
    <property type="entry name" value="Ac_transferase_dom_sf"/>
</dbReference>
<keyword evidence="2" id="KW-0012">Acyltransferase</keyword>
<proteinExistence type="predicted"/>
<dbReference type="InterPro" id="IPR050858">
    <property type="entry name" value="Mal-CoA-ACP_Trans/PKS_FabD"/>
</dbReference>
<dbReference type="EMBL" id="CP096120">
    <property type="protein sequence ID" value="UPO22694.1"/>
    <property type="molecule type" value="Genomic_DNA"/>
</dbReference>
<dbReference type="PANTHER" id="PTHR42681:SF6">
    <property type="entry name" value="BLL0263 PROTEIN"/>
    <property type="match status" value="1"/>
</dbReference>
<keyword evidence="2" id="KW-0808">Transferase</keyword>
<name>A0ABY4JTD6_9GAMM</name>
<accession>A0ABY4JTD6</accession>
<dbReference type="InterPro" id="IPR014043">
    <property type="entry name" value="Acyl_transferase_dom"/>
</dbReference>
<gene>
    <name evidence="2" type="ORF">MZO21_09415</name>
</gene>
<keyword evidence="3" id="KW-1185">Reference proteome</keyword>
<dbReference type="InterPro" id="IPR016035">
    <property type="entry name" value="Acyl_Trfase/lysoPLipase"/>
</dbReference>
<dbReference type="Pfam" id="PF00698">
    <property type="entry name" value="Acyl_transf_1"/>
    <property type="match status" value="1"/>
</dbReference>
<dbReference type="Gene3D" id="3.40.366.10">
    <property type="entry name" value="Malonyl-Coenzyme A Acyl Carrier Protein, domain 2"/>
    <property type="match status" value="1"/>
</dbReference>
<dbReference type="RefSeq" id="WP_248102217.1">
    <property type="nucleotide sequence ID" value="NZ_CP096120.1"/>
</dbReference>
<reference evidence="2 3" key="1">
    <citation type="submission" date="2022-04" db="EMBL/GenBank/DDBJ databases">
        <title>Occurrence of NDM-1-producing Shewanella putrefaciens and Acinetobacter portensis in a dairy farm from China.</title>
        <authorList>
            <person name="Li R."/>
            <person name="Zhang L."/>
        </authorList>
    </citation>
    <scope>NUCLEOTIDE SEQUENCE [LARGE SCALE GENOMIC DNA]</scope>
    <source>
        <strain evidence="2 3">JNE5</strain>
    </source>
</reference>
<dbReference type="PANTHER" id="PTHR42681">
    <property type="entry name" value="MALONYL-COA-ACYL CARRIER PROTEIN TRANSACYLASE, MITOCHONDRIAL"/>
    <property type="match status" value="1"/>
</dbReference>